<accession>A0A0N0NK17</accession>
<evidence type="ECO:0000256" key="1">
    <source>
        <dbReference type="SAM" id="SignalP"/>
    </source>
</evidence>
<evidence type="ECO:0000313" key="3">
    <source>
        <dbReference type="Proteomes" id="UP000038010"/>
    </source>
</evidence>
<comment type="caution">
    <text evidence="2">The sequence shown here is derived from an EMBL/GenBank/DDBJ whole genome shotgun (WGS) entry which is preliminary data.</text>
</comment>
<name>A0A0N0NK17_9EURO</name>
<protein>
    <submittedName>
        <fullName evidence="2">Uncharacterized protein</fullName>
    </submittedName>
</protein>
<dbReference type="AlphaFoldDB" id="A0A0N0NK17"/>
<reference evidence="2 3" key="1">
    <citation type="submission" date="2015-06" db="EMBL/GenBank/DDBJ databases">
        <title>Draft genome of the ant-associated black yeast Phialophora attae CBS 131958.</title>
        <authorList>
            <person name="Moreno L.F."/>
            <person name="Stielow B.J."/>
            <person name="de Hoog S."/>
            <person name="Vicente V.A."/>
            <person name="Weiss V.A."/>
            <person name="de Vries M."/>
            <person name="Cruz L.M."/>
            <person name="Souza E.M."/>
        </authorList>
    </citation>
    <scope>NUCLEOTIDE SEQUENCE [LARGE SCALE GENOMIC DNA]</scope>
    <source>
        <strain evidence="2 3">CBS 131958</strain>
    </source>
</reference>
<dbReference type="VEuPathDB" id="FungiDB:AB675_1576"/>
<gene>
    <name evidence="2" type="ORF">AB675_1576</name>
</gene>
<feature type="chain" id="PRO_5005856704" evidence="1">
    <location>
        <begin position="34"/>
        <end position="203"/>
    </location>
</feature>
<organism evidence="2 3">
    <name type="scientific">Cyphellophora attinorum</name>
    <dbReference type="NCBI Taxonomy" id="1664694"/>
    <lineage>
        <taxon>Eukaryota</taxon>
        <taxon>Fungi</taxon>
        <taxon>Dikarya</taxon>
        <taxon>Ascomycota</taxon>
        <taxon>Pezizomycotina</taxon>
        <taxon>Eurotiomycetes</taxon>
        <taxon>Chaetothyriomycetidae</taxon>
        <taxon>Chaetothyriales</taxon>
        <taxon>Cyphellophoraceae</taxon>
        <taxon>Cyphellophora</taxon>
    </lineage>
</organism>
<dbReference type="GeneID" id="28733356"/>
<feature type="signal peptide" evidence="1">
    <location>
        <begin position="1"/>
        <end position="33"/>
    </location>
</feature>
<dbReference type="Proteomes" id="UP000038010">
    <property type="component" value="Unassembled WGS sequence"/>
</dbReference>
<dbReference type="RefSeq" id="XP_017997262.1">
    <property type="nucleotide sequence ID" value="XM_018141476.1"/>
</dbReference>
<dbReference type="EMBL" id="LFJN01000025">
    <property type="protein sequence ID" value="KPI37299.1"/>
    <property type="molecule type" value="Genomic_DNA"/>
</dbReference>
<evidence type="ECO:0000313" key="2">
    <source>
        <dbReference type="EMBL" id="KPI37299.1"/>
    </source>
</evidence>
<proteinExistence type="predicted"/>
<sequence length="203" mass="21548">MPEDSQAKDKYGSVMAWLLVLWLLPLVSVFAVASPVEFSAMSAAAKRDAATPFQLIELEFFYPGGDTTTSTAAATSFDTTNGCAVTDGEGPYRTRYAQLTTLNKCQTIPTLSYHTGPISPFVKLIDLSAVAGPAYKDLPATVSIVWYEDAGCTTARLVWDLNAMVVPAAEDEGYKGVCVAIDQKGLSGVQGFMVVDGSAVKPS</sequence>
<keyword evidence="1" id="KW-0732">Signal</keyword>
<keyword evidence="3" id="KW-1185">Reference proteome</keyword>